<dbReference type="NCBIfam" id="TIGR01488">
    <property type="entry name" value="HAD-SF-IB"/>
    <property type="match status" value="1"/>
</dbReference>
<dbReference type="InterPro" id="IPR050582">
    <property type="entry name" value="HAD-like_SerB"/>
</dbReference>
<name>A0ABM7YT36_9BURK</name>
<dbReference type="NCBIfam" id="TIGR01490">
    <property type="entry name" value="HAD-SF-IB-hyp1"/>
    <property type="match status" value="1"/>
</dbReference>
<evidence type="ECO:0000256" key="1">
    <source>
        <dbReference type="ARBA" id="ARBA00022723"/>
    </source>
</evidence>
<dbReference type="InterPro" id="IPR023214">
    <property type="entry name" value="HAD_sf"/>
</dbReference>
<dbReference type="InterPro" id="IPR006385">
    <property type="entry name" value="HAD_hydro_SerB1"/>
</dbReference>
<reference evidence="4" key="1">
    <citation type="submission" date="2022-04" db="EMBL/GenBank/DDBJ databases">
        <title>Whole genome sequence of Sphaerotilus sp. FB-5.</title>
        <authorList>
            <person name="Takeda M."/>
            <person name="Narihara S."/>
            <person name="Akimoto M."/>
            <person name="Akimoto R."/>
            <person name="Nishiyashiki S."/>
            <person name="Murakami T."/>
        </authorList>
    </citation>
    <scope>NUCLEOTIDE SEQUENCE</scope>
    <source>
        <strain evidence="4">FB-5</strain>
    </source>
</reference>
<dbReference type="Gene3D" id="3.40.50.1000">
    <property type="entry name" value="HAD superfamily/HAD-like"/>
    <property type="match status" value="1"/>
</dbReference>
<keyword evidence="5" id="KW-1185">Reference proteome</keyword>
<accession>A0ABM7YT36</accession>
<dbReference type="Proteomes" id="UP001057498">
    <property type="component" value="Chromosome"/>
</dbReference>
<evidence type="ECO:0000256" key="2">
    <source>
        <dbReference type="ARBA" id="ARBA00022801"/>
    </source>
</evidence>
<evidence type="ECO:0000313" key="4">
    <source>
        <dbReference type="EMBL" id="BDI07772.1"/>
    </source>
</evidence>
<dbReference type="CDD" id="cd02612">
    <property type="entry name" value="HAD_PGPPase"/>
    <property type="match status" value="1"/>
</dbReference>
<dbReference type="EMBL" id="AP025730">
    <property type="protein sequence ID" value="BDI07772.1"/>
    <property type="molecule type" value="Genomic_DNA"/>
</dbReference>
<dbReference type="PANTHER" id="PTHR43344:SF13">
    <property type="entry name" value="PHOSPHATASE RV3661-RELATED"/>
    <property type="match status" value="1"/>
</dbReference>
<keyword evidence="3" id="KW-0460">Magnesium</keyword>
<dbReference type="InterPro" id="IPR036412">
    <property type="entry name" value="HAD-like_sf"/>
</dbReference>
<dbReference type="Pfam" id="PF12710">
    <property type="entry name" value="HAD"/>
    <property type="match status" value="1"/>
</dbReference>
<gene>
    <name evidence="4" type="ORF">CATMQ487_47420</name>
</gene>
<evidence type="ECO:0000256" key="3">
    <source>
        <dbReference type="ARBA" id="ARBA00022842"/>
    </source>
</evidence>
<proteinExistence type="predicted"/>
<dbReference type="RefSeq" id="WP_251970936.1">
    <property type="nucleotide sequence ID" value="NZ_AP025730.1"/>
</dbReference>
<sequence length="233" mass="25782">MNLPATAPAAPRRLCLFDLDGTLIPIDSDHAFGQFMVDIGWADGQTFRARNDAFYADYVAGTLDLPAYVDFATSVWRTRPLDEAEAERERFMCEVLQPQLHEPAQALVREHQARGDLVAIVTATNEFVTSPIAAAFGVEHLLAVQLEREADGAWSGRIHGTPTFREGKVGRVHDWLAGQGLQLADFADIVVYSDSINDLPLMELATEPVATNPSPPLEAVARERGWRILRLFE</sequence>
<organism evidence="4 5">
    <name type="scientific">Sphaerotilus microaerophilus</name>
    <dbReference type="NCBI Taxonomy" id="2914710"/>
    <lineage>
        <taxon>Bacteria</taxon>
        <taxon>Pseudomonadati</taxon>
        <taxon>Pseudomonadota</taxon>
        <taxon>Betaproteobacteria</taxon>
        <taxon>Burkholderiales</taxon>
        <taxon>Sphaerotilaceae</taxon>
        <taxon>Sphaerotilus</taxon>
    </lineage>
</organism>
<dbReference type="Gene3D" id="1.20.1440.100">
    <property type="entry name" value="SG protein - dephosphorylation function"/>
    <property type="match status" value="1"/>
</dbReference>
<evidence type="ECO:0000313" key="5">
    <source>
        <dbReference type="Proteomes" id="UP001057498"/>
    </source>
</evidence>
<protein>
    <submittedName>
        <fullName evidence="4">Haloacid dehalogenase</fullName>
    </submittedName>
</protein>
<dbReference type="PANTHER" id="PTHR43344">
    <property type="entry name" value="PHOSPHOSERINE PHOSPHATASE"/>
    <property type="match status" value="1"/>
</dbReference>
<keyword evidence="2" id="KW-0378">Hydrolase</keyword>
<keyword evidence="1" id="KW-0479">Metal-binding</keyword>
<dbReference type="SUPFAM" id="SSF56784">
    <property type="entry name" value="HAD-like"/>
    <property type="match status" value="1"/>
</dbReference>